<evidence type="ECO:0000313" key="3">
    <source>
        <dbReference type="EMBL" id="EFW03983.1"/>
    </source>
</evidence>
<feature type="transmembrane region" description="Helical" evidence="1">
    <location>
        <begin position="608"/>
        <end position="626"/>
    </location>
</feature>
<dbReference type="OrthoDB" id="1645924at2"/>
<dbReference type="InterPro" id="IPR003343">
    <property type="entry name" value="Big_2"/>
</dbReference>
<proteinExistence type="predicted"/>
<protein>
    <recommendedName>
        <fullName evidence="2">BIG2 domain-containing protein</fullName>
    </recommendedName>
</protein>
<keyword evidence="1" id="KW-0472">Membrane</keyword>
<keyword evidence="1" id="KW-1133">Transmembrane helix</keyword>
<dbReference type="AlphaFoldDB" id="E7GDD2"/>
<name>E7GDD2_9FIRM</name>
<evidence type="ECO:0000259" key="2">
    <source>
        <dbReference type="SMART" id="SM00635"/>
    </source>
</evidence>
<keyword evidence="4" id="KW-1185">Reference proteome</keyword>
<dbReference type="RefSeq" id="WP_008789862.1">
    <property type="nucleotide sequence ID" value="NZ_AKCB01000001.1"/>
</dbReference>
<organism evidence="3 4">
    <name type="scientific">Coprobacillus cateniformis</name>
    <dbReference type="NCBI Taxonomy" id="100884"/>
    <lineage>
        <taxon>Bacteria</taxon>
        <taxon>Bacillati</taxon>
        <taxon>Bacillota</taxon>
        <taxon>Erysipelotrichia</taxon>
        <taxon>Erysipelotrichales</taxon>
        <taxon>Coprobacillaceae</taxon>
        <taxon>Coprobacillus</taxon>
    </lineage>
</organism>
<evidence type="ECO:0000256" key="1">
    <source>
        <dbReference type="SAM" id="Phobius"/>
    </source>
</evidence>
<dbReference type="Proteomes" id="UP000003157">
    <property type="component" value="Unassembled WGS sequence"/>
</dbReference>
<evidence type="ECO:0000313" key="4">
    <source>
        <dbReference type="Proteomes" id="UP000003157"/>
    </source>
</evidence>
<dbReference type="Gene3D" id="2.60.40.1080">
    <property type="match status" value="1"/>
</dbReference>
<dbReference type="InterPro" id="IPR008964">
    <property type="entry name" value="Invasin/intimin_cell_adhesion"/>
</dbReference>
<dbReference type="SUPFAM" id="SSF49373">
    <property type="entry name" value="Invasin/intimin cell-adhesion fragments"/>
    <property type="match status" value="1"/>
</dbReference>
<dbReference type="HOGENOM" id="CLU_432588_0_0_9"/>
<dbReference type="Pfam" id="PF02368">
    <property type="entry name" value="Big_2"/>
    <property type="match status" value="1"/>
</dbReference>
<keyword evidence="1" id="KW-0812">Transmembrane</keyword>
<dbReference type="eggNOG" id="COG5492">
    <property type="taxonomic scope" value="Bacteria"/>
</dbReference>
<reference evidence="3 4" key="1">
    <citation type="submission" date="2010-12" db="EMBL/GenBank/DDBJ databases">
        <title>The Genome Sequence of Coprobacillus sp. strain 29_1.</title>
        <authorList>
            <consortium name="The Broad Institute Genome Sequencing Platform"/>
            <person name="Earl A."/>
            <person name="Ward D."/>
            <person name="Feldgarden M."/>
            <person name="Gevers D."/>
            <person name="Daigneault M."/>
            <person name="Sibley C.D."/>
            <person name="White A."/>
            <person name="Strauss J."/>
            <person name="Allen-Vercoe E."/>
            <person name="Young S.K."/>
            <person name="Zeng Q."/>
            <person name="Gargeya S."/>
            <person name="Fitzgerald M."/>
            <person name="Haas B."/>
            <person name="Abouelleil A."/>
            <person name="Alvarado L."/>
            <person name="Arachchi H.M."/>
            <person name="Berlin A."/>
            <person name="Brown A."/>
            <person name="Chapman S.B."/>
            <person name="Chen Z."/>
            <person name="Dunbar C."/>
            <person name="Freedman E."/>
            <person name="Gearin G."/>
            <person name="Gellesch M."/>
            <person name="Goldberg J."/>
            <person name="Griggs A."/>
            <person name="Gujja S."/>
            <person name="Heilman E."/>
            <person name="Heiman D."/>
            <person name="Howarth C."/>
            <person name="Larson L."/>
            <person name="Lui A."/>
            <person name="MacDonald P.J.P."/>
            <person name="Mehta T."/>
            <person name="Montmayeur A."/>
            <person name="Murphy C."/>
            <person name="Neiman D."/>
            <person name="Pearson M."/>
            <person name="Priest M."/>
            <person name="Roberts A."/>
            <person name="Saif S."/>
            <person name="Shea T."/>
            <person name="Shenoy N."/>
            <person name="Sisk P."/>
            <person name="Stolte C."/>
            <person name="Sykes S."/>
            <person name="White J."/>
            <person name="Yandava C."/>
            <person name="Nusbaum C."/>
            <person name="Birren B."/>
        </authorList>
    </citation>
    <scope>NUCLEOTIDE SEQUENCE [LARGE SCALE GENOMIC DNA]</scope>
    <source>
        <strain evidence="3 4">29_1</strain>
    </source>
</reference>
<dbReference type="EMBL" id="ADKX01000041">
    <property type="protein sequence ID" value="EFW03983.1"/>
    <property type="molecule type" value="Genomic_DNA"/>
</dbReference>
<gene>
    <name evidence="3" type="ORF">HMPREF9488_02775</name>
</gene>
<feature type="domain" description="BIG2" evidence="2">
    <location>
        <begin position="254"/>
        <end position="330"/>
    </location>
</feature>
<dbReference type="SMART" id="SM00635">
    <property type="entry name" value="BID_2"/>
    <property type="match status" value="1"/>
</dbReference>
<dbReference type="STRING" id="100884.GCA_000269565_00428"/>
<dbReference type="GeneID" id="78228341"/>
<comment type="caution">
    <text evidence="3">The sequence shown here is derived from an EMBL/GenBank/DDBJ whole genome shotgun (WGS) entry which is preliminary data.</text>
</comment>
<sequence>MKELRKVFCVFAVFVLMLSLGIVGHAETGFNHALTFSISYNGNDWTPYSPTPLQFGGFDKTYITLENDSQDVYLKIDSFVENNQQLDASDIHVSFQNDWGVYSVELDSNKCTKIPASVLNQSRDSYSYLSIQSAGLNNNANIDFGEKSGSSFDRSLFAGTYVDSKDNSIVIDKNGKVTIQDMTVSDNHLDSYHIIHSDGSVKYNHQLYVYTYSTCLLFNYDQKNSIIEFEQIMSNNTQLPSFLYKGAKFKKEIQAEKITLNKSKLLLENGKEFQLLATISPSQATSKIMWITSDSSIAEINEQGVVQGLKEGNAVITASSAGQSATCNVTVVKPIIISSLPAIDESLDSTQVTVDQKSLEVLKELLNSVIDSNVPEGAMSSDTINAIEQALTHGKPITIEPTAKMIDKNSIDQVTIDKIEILLDNLSLQNKSQIKITQYLDLSVVLKTGSDILGNVSVLPNNTEWTVKIQQNLLSNQRKFHIIRVHNGNAELLPVTIQNDMISFQTDRFSTYAIAYEEEMESTQNFHTVTFVDMNNHILKTENVRHGEAATPPLVPYVEGYEFVKWDDNYQNVVKDMTIKAIYKPMKSNDNSSHLEDKDTVRTEDSTLFIFYLISLISSLFVLGYYTKTKNH</sequence>
<accession>E7GDD2</accession>